<dbReference type="Pfam" id="PF08241">
    <property type="entry name" value="Methyltransf_11"/>
    <property type="match status" value="1"/>
</dbReference>
<evidence type="ECO:0000313" key="2">
    <source>
        <dbReference type="EMBL" id="EHN12376.1"/>
    </source>
</evidence>
<dbReference type="OrthoDB" id="9777638at2"/>
<dbReference type="AlphaFoldDB" id="H0E1S5"/>
<dbReference type="GO" id="GO:0032259">
    <property type="term" value="P:methylation"/>
    <property type="evidence" value="ECO:0007669"/>
    <property type="project" value="UniProtKB-KW"/>
</dbReference>
<feature type="domain" description="Methyltransferase type 11" evidence="1">
    <location>
        <begin position="46"/>
        <end position="145"/>
    </location>
</feature>
<dbReference type="PANTHER" id="PTHR43591">
    <property type="entry name" value="METHYLTRANSFERASE"/>
    <property type="match status" value="1"/>
</dbReference>
<keyword evidence="2" id="KW-0808">Transferase</keyword>
<protein>
    <submittedName>
        <fullName evidence="2">Methyltransferase type 11</fullName>
    </submittedName>
</protein>
<dbReference type="Gene3D" id="3.40.50.150">
    <property type="entry name" value="Vaccinia Virus protein VP39"/>
    <property type="match status" value="1"/>
</dbReference>
<evidence type="ECO:0000313" key="3">
    <source>
        <dbReference type="Proteomes" id="UP000005143"/>
    </source>
</evidence>
<gene>
    <name evidence="2" type="ORF">PAI11_07370</name>
</gene>
<name>H0E1S5_9ACTN</name>
<dbReference type="RefSeq" id="WP_007571026.1">
    <property type="nucleotide sequence ID" value="NZ_AGUD01000030.1"/>
</dbReference>
<comment type="caution">
    <text evidence="2">The sequence shown here is derived from an EMBL/GenBank/DDBJ whole genome shotgun (WGS) entry which is preliminary data.</text>
</comment>
<proteinExistence type="predicted"/>
<dbReference type="SUPFAM" id="SSF53335">
    <property type="entry name" value="S-adenosyl-L-methionine-dependent methyltransferases"/>
    <property type="match status" value="1"/>
</dbReference>
<organism evidence="2 3">
    <name type="scientific">Patulibacter medicamentivorans</name>
    <dbReference type="NCBI Taxonomy" id="1097667"/>
    <lineage>
        <taxon>Bacteria</taxon>
        <taxon>Bacillati</taxon>
        <taxon>Actinomycetota</taxon>
        <taxon>Thermoleophilia</taxon>
        <taxon>Solirubrobacterales</taxon>
        <taxon>Patulibacteraceae</taxon>
        <taxon>Patulibacter</taxon>
    </lineage>
</organism>
<sequence length="274" mass="27430">MSSMDWSAQGGSGPAVYEDFLVPGMFTPFGQRLVADAGIGPGDRVLDIACGTGAVSRAAAAAAGPDGQVTGVDLGAPMVAVARAQTAPDGAAPIDYRVGPADALPVADGAFDVATCHHGLQFFPDRAAALRELRRALAPGGRVAIACWGPIDGNAGFDALAEALGRHVGGEAGEMMRSPFVLDRVALEALLRDAGFAQVSSDEVTMTARFSSRSAFGSRTVSAGPIAPLFAAAPDAARAAVDADVAAALEPFAVDGGVAFPVTSHVAFAVAPAG</sequence>
<dbReference type="Proteomes" id="UP000005143">
    <property type="component" value="Unassembled WGS sequence"/>
</dbReference>
<keyword evidence="2" id="KW-0489">Methyltransferase</keyword>
<dbReference type="InterPro" id="IPR029063">
    <property type="entry name" value="SAM-dependent_MTases_sf"/>
</dbReference>
<accession>H0E1S5</accession>
<evidence type="ECO:0000259" key="1">
    <source>
        <dbReference type="Pfam" id="PF08241"/>
    </source>
</evidence>
<dbReference type="InterPro" id="IPR013216">
    <property type="entry name" value="Methyltransf_11"/>
</dbReference>
<keyword evidence="3" id="KW-1185">Reference proteome</keyword>
<dbReference type="PANTHER" id="PTHR43591:SF24">
    <property type="entry name" value="2-METHOXY-6-POLYPRENYL-1,4-BENZOQUINOL METHYLASE, MITOCHONDRIAL"/>
    <property type="match status" value="1"/>
</dbReference>
<dbReference type="EMBL" id="AGUD01000030">
    <property type="protein sequence ID" value="EHN12376.1"/>
    <property type="molecule type" value="Genomic_DNA"/>
</dbReference>
<dbReference type="CDD" id="cd02440">
    <property type="entry name" value="AdoMet_MTases"/>
    <property type="match status" value="1"/>
</dbReference>
<reference evidence="2 3" key="1">
    <citation type="journal article" date="2013" name="Biodegradation">
        <title>Quantitative proteomic analysis of ibuprofen-degrading Patulibacter sp. strain I11.</title>
        <authorList>
            <person name="Almeida B."/>
            <person name="Kjeldal H."/>
            <person name="Lolas I."/>
            <person name="Knudsen A.D."/>
            <person name="Carvalho G."/>
            <person name="Nielsen K.L."/>
            <person name="Barreto Crespo M.T."/>
            <person name="Stensballe A."/>
            <person name="Nielsen J.L."/>
        </authorList>
    </citation>
    <scope>NUCLEOTIDE SEQUENCE [LARGE SCALE GENOMIC DNA]</scope>
    <source>
        <strain evidence="2 3">I11</strain>
    </source>
</reference>
<dbReference type="GO" id="GO:0008757">
    <property type="term" value="F:S-adenosylmethionine-dependent methyltransferase activity"/>
    <property type="evidence" value="ECO:0007669"/>
    <property type="project" value="InterPro"/>
</dbReference>